<protein>
    <submittedName>
        <fullName evidence="5">TetR/AcrR family transcriptional regulator</fullName>
    </submittedName>
</protein>
<dbReference type="InterPro" id="IPR050109">
    <property type="entry name" value="HTH-type_TetR-like_transc_reg"/>
</dbReference>
<dbReference type="Pfam" id="PF00440">
    <property type="entry name" value="TetR_N"/>
    <property type="match status" value="1"/>
</dbReference>
<dbReference type="PANTHER" id="PTHR30055:SF235">
    <property type="entry name" value="TRANSCRIPTIONAL REGULATORY PROTEIN"/>
    <property type="match status" value="1"/>
</dbReference>
<evidence type="ECO:0000259" key="4">
    <source>
        <dbReference type="PROSITE" id="PS50977"/>
    </source>
</evidence>
<dbReference type="InterPro" id="IPR036271">
    <property type="entry name" value="Tet_transcr_reg_TetR-rel_C_sf"/>
</dbReference>
<name>A0ABU7Q4B1_9ACTN</name>
<organism evidence="5 6">
    <name type="scientific">Streptomyces asiaticus subsp. ignotus</name>
    <dbReference type="NCBI Taxonomy" id="3098222"/>
    <lineage>
        <taxon>Bacteria</taxon>
        <taxon>Bacillati</taxon>
        <taxon>Actinomycetota</taxon>
        <taxon>Actinomycetes</taxon>
        <taxon>Kitasatosporales</taxon>
        <taxon>Streptomycetaceae</taxon>
        <taxon>Streptomyces</taxon>
        <taxon>Streptomyces violaceusniger group</taxon>
    </lineage>
</organism>
<feature type="DNA-binding region" description="H-T-H motif" evidence="2">
    <location>
        <begin position="44"/>
        <end position="63"/>
    </location>
</feature>
<comment type="caution">
    <text evidence="5">The sequence shown here is derived from an EMBL/GenBank/DDBJ whole genome shotgun (WGS) entry which is preliminary data.</text>
</comment>
<feature type="region of interest" description="Disordered" evidence="3">
    <location>
        <begin position="1"/>
        <end position="23"/>
    </location>
</feature>
<dbReference type="Pfam" id="PF17939">
    <property type="entry name" value="TetR_C_30"/>
    <property type="match status" value="1"/>
</dbReference>
<evidence type="ECO:0000256" key="3">
    <source>
        <dbReference type="SAM" id="MobiDB-lite"/>
    </source>
</evidence>
<gene>
    <name evidence="5" type="ORF">V2J94_30600</name>
</gene>
<dbReference type="PROSITE" id="PS50977">
    <property type="entry name" value="HTH_TETR_2"/>
    <property type="match status" value="1"/>
</dbReference>
<dbReference type="Gene3D" id="1.10.357.10">
    <property type="entry name" value="Tetracycline Repressor, domain 2"/>
    <property type="match status" value="1"/>
</dbReference>
<keyword evidence="6" id="KW-1185">Reference proteome</keyword>
<proteinExistence type="predicted"/>
<dbReference type="PROSITE" id="PS01081">
    <property type="entry name" value="HTH_TETR_1"/>
    <property type="match status" value="1"/>
</dbReference>
<dbReference type="InterPro" id="IPR023772">
    <property type="entry name" value="DNA-bd_HTH_TetR-type_CS"/>
</dbReference>
<accession>A0ABU7Q4B1</accession>
<dbReference type="InterPro" id="IPR001647">
    <property type="entry name" value="HTH_TetR"/>
</dbReference>
<dbReference type="PRINTS" id="PR00455">
    <property type="entry name" value="HTHTETR"/>
</dbReference>
<keyword evidence="1 2" id="KW-0238">DNA-binding</keyword>
<evidence type="ECO:0000256" key="2">
    <source>
        <dbReference type="PROSITE-ProRule" id="PRU00335"/>
    </source>
</evidence>
<dbReference type="EMBL" id="JAZBJO010000023">
    <property type="protein sequence ID" value="MEE4596188.1"/>
    <property type="molecule type" value="Genomic_DNA"/>
</dbReference>
<sequence length="239" mass="25694">MNETRSAASGPRSPADQSRHASTRERLLDAAERLFGEQGFAATSLRAVTVEADANVAAVNYHFGSKEGLLRAVVERTMAAVNGERLRLLEELRTSGHQPTVGELVRAFVLTGARLVERSGERGTDVARFLGRVMSERDPAIRRLFGAEVSPVEGRYLEALQAALPQLPPDEVGFRYRSMVGLLGLYQSGVLTDLHPGRAAVATTANTDAERLITLLTSAFHAPPTTDPVAPAEGAPEHC</sequence>
<dbReference type="Proteomes" id="UP001354709">
    <property type="component" value="Unassembled WGS sequence"/>
</dbReference>
<dbReference type="InterPro" id="IPR041586">
    <property type="entry name" value="PsrA_TetR_C"/>
</dbReference>
<dbReference type="SUPFAM" id="SSF48498">
    <property type="entry name" value="Tetracyclin repressor-like, C-terminal domain"/>
    <property type="match status" value="1"/>
</dbReference>
<reference evidence="5 6" key="1">
    <citation type="submission" date="2023-11" db="EMBL/GenBank/DDBJ databases">
        <title>30 novel species of actinomycetes from the DSMZ collection.</title>
        <authorList>
            <person name="Nouioui I."/>
        </authorList>
    </citation>
    <scope>NUCLEOTIDE SEQUENCE [LARGE SCALE GENOMIC DNA]</scope>
    <source>
        <strain evidence="5 6">DSM 41524</strain>
    </source>
</reference>
<dbReference type="InterPro" id="IPR009057">
    <property type="entry name" value="Homeodomain-like_sf"/>
</dbReference>
<dbReference type="PANTHER" id="PTHR30055">
    <property type="entry name" value="HTH-TYPE TRANSCRIPTIONAL REGULATOR RUTR"/>
    <property type="match status" value="1"/>
</dbReference>
<evidence type="ECO:0000256" key="1">
    <source>
        <dbReference type="ARBA" id="ARBA00023125"/>
    </source>
</evidence>
<dbReference type="SUPFAM" id="SSF46689">
    <property type="entry name" value="Homeodomain-like"/>
    <property type="match status" value="1"/>
</dbReference>
<feature type="domain" description="HTH tetR-type" evidence="4">
    <location>
        <begin position="21"/>
        <end position="81"/>
    </location>
</feature>
<evidence type="ECO:0000313" key="6">
    <source>
        <dbReference type="Proteomes" id="UP001354709"/>
    </source>
</evidence>
<evidence type="ECO:0000313" key="5">
    <source>
        <dbReference type="EMBL" id="MEE4596188.1"/>
    </source>
</evidence>
<dbReference type="RefSeq" id="WP_330812757.1">
    <property type="nucleotide sequence ID" value="NZ_JAZBJO010000023.1"/>
</dbReference>